<proteinExistence type="predicted"/>
<dbReference type="EMBL" id="BGZK01000190">
    <property type="protein sequence ID" value="GBP27165.1"/>
    <property type="molecule type" value="Genomic_DNA"/>
</dbReference>
<evidence type="ECO:0000313" key="2">
    <source>
        <dbReference type="EMBL" id="GBP27165.1"/>
    </source>
</evidence>
<dbReference type="Proteomes" id="UP000299102">
    <property type="component" value="Unassembled WGS sequence"/>
</dbReference>
<protein>
    <submittedName>
        <fullName evidence="2">Uncharacterized protein</fullName>
    </submittedName>
</protein>
<feature type="region of interest" description="Disordered" evidence="1">
    <location>
        <begin position="45"/>
        <end position="71"/>
    </location>
</feature>
<organism evidence="2 3">
    <name type="scientific">Eumeta variegata</name>
    <name type="common">Bagworm moth</name>
    <name type="synonym">Eumeta japonica</name>
    <dbReference type="NCBI Taxonomy" id="151549"/>
    <lineage>
        <taxon>Eukaryota</taxon>
        <taxon>Metazoa</taxon>
        <taxon>Ecdysozoa</taxon>
        <taxon>Arthropoda</taxon>
        <taxon>Hexapoda</taxon>
        <taxon>Insecta</taxon>
        <taxon>Pterygota</taxon>
        <taxon>Neoptera</taxon>
        <taxon>Endopterygota</taxon>
        <taxon>Lepidoptera</taxon>
        <taxon>Glossata</taxon>
        <taxon>Ditrysia</taxon>
        <taxon>Tineoidea</taxon>
        <taxon>Psychidae</taxon>
        <taxon>Oiketicinae</taxon>
        <taxon>Eumeta</taxon>
    </lineage>
</organism>
<comment type="caution">
    <text evidence="2">The sequence shown here is derived from an EMBL/GenBank/DDBJ whole genome shotgun (WGS) entry which is preliminary data.</text>
</comment>
<feature type="compositionally biased region" description="Basic and acidic residues" evidence="1">
    <location>
        <begin position="45"/>
        <end position="63"/>
    </location>
</feature>
<evidence type="ECO:0000256" key="1">
    <source>
        <dbReference type="SAM" id="MobiDB-lite"/>
    </source>
</evidence>
<sequence length="90" mass="9894">MIELANFLAVSTFNDGFHSILKMVEVMGMVVGSIAEEYAVQRDDSRIKQAEKRHAASSKEGRTAQRQATASQQAFFEEVEGVLYGPGIVD</sequence>
<gene>
    <name evidence="2" type="ORF">EVAR_15938_1</name>
</gene>
<dbReference type="AlphaFoldDB" id="A0A4C1UL69"/>
<dbReference type="OrthoDB" id="7694786at2759"/>
<name>A0A4C1UL69_EUMVA</name>
<evidence type="ECO:0000313" key="3">
    <source>
        <dbReference type="Proteomes" id="UP000299102"/>
    </source>
</evidence>
<keyword evidence="3" id="KW-1185">Reference proteome</keyword>
<accession>A0A4C1UL69</accession>
<reference evidence="2 3" key="1">
    <citation type="journal article" date="2019" name="Commun. Biol.">
        <title>The bagworm genome reveals a unique fibroin gene that provides high tensile strength.</title>
        <authorList>
            <person name="Kono N."/>
            <person name="Nakamura H."/>
            <person name="Ohtoshi R."/>
            <person name="Tomita M."/>
            <person name="Numata K."/>
            <person name="Arakawa K."/>
        </authorList>
    </citation>
    <scope>NUCLEOTIDE SEQUENCE [LARGE SCALE GENOMIC DNA]</scope>
</reference>